<dbReference type="GeneID" id="115742527"/>
<reference evidence="6" key="1">
    <citation type="submission" date="2025-08" db="UniProtKB">
        <authorList>
            <consortium name="RefSeq"/>
        </authorList>
    </citation>
    <scope>IDENTIFICATION</scope>
    <source>
        <tissue evidence="6">Leaf</tissue>
    </source>
</reference>
<dbReference type="Proteomes" id="UP000827889">
    <property type="component" value="Chromosome 7"/>
</dbReference>
<gene>
    <name evidence="6" type="primary">LOC115742527</name>
</gene>
<dbReference type="PANTHER" id="PTHR33669">
    <property type="entry name" value="PROTEIN NEGATIVE REGULATOR OF RESISTANCE"/>
    <property type="match status" value="1"/>
</dbReference>
<protein>
    <submittedName>
        <fullName evidence="6">Protein NIM1-INTERACTING 3-like</fullName>
    </submittedName>
</protein>
<evidence type="ECO:0000256" key="2">
    <source>
        <dbReference type="ARBA" id="ARBA00009937"/>
    </source>
</evidence>
<organism evidence="5 6">
    <name type="scientific">Rhodamnia argentea</name>
    <dbReference type="NCBI Taxonomy" id="178133"/>
    <lineage>
        <taxon>Eukaryota</taxon>
        <taxon>Viridiplantae</taxon>
        <taxon>Streptophyta</taxon>
        <taxon>Embryophyta</taxon>
        <taxon>Tracheophyta</taxon>
        <taxon>Spermatophyta</taxon>
        <taxon>Magnoliopsida</taxon>
        <taxon>eudicotyledons</taxon>
        <taxon>Gunneridae</taxon>
        <taxon>Pentapetalae</taxon>
        <taxon>rosids</taxon>
        <taxon>malvids</taxon>
        <taxon>Myrtales</taxon>
        <taxon>Myrtaceae</taxon>
        <taxon>Myrtoideae</taxon>
        <taxon>Myrteae</taxon>
        <taxon>Australasian group</taxon>
        <taxon>Rhodamnia</taxon>
    </lineage>
</organism>
<dbReference type="GO" id="GO:0010112">
    <property type="term" value="P:regulation of systemic acquired resistance"/>
    <property type="evidence" value="ECO:0007669"/>
    <property type="project" value="InterPro"/>
</dbReference>
<dbReference type="GO" id="GO:0005634">
    <property type="term" value="C:nucleus"/>
    <property type="evidence" value="ECO:0007669"/>
    <property type="project" value="UniProtKB-SubCell"/>
</dbReference>
<keyword evidence="3" id="KW-0539">Nucleus</keyword>
<feature type="region of interest" description="Disordered" evidence="4">
    <location>
        <begin position="1"/>
        <end position="52"/>
    </location>
</feature>
<evidence type="ECO:0000256" key="4">
    <source>
        <dbReference type="SAM" id="MobiDB-lite"/>
    </source>
</evidence>
<dbReference type="PANTHER" id="PTHR33669:SF26">
    <property type="entry name" value="PROTEIN NIM1-INTERACTING 3"/>
    <property type="match status" value="1"/>
</dbReference>
<evidence type="ECO:0000313" key="6">
    <source>
        <dbReference type="RefSeq" id="XP_030532729.2"/>
    </source>
</evidence>
<dbReference type="InterPro" id="IPR031425">
    <property type="entry name" value="NPR1/NH1-interacting"/>
</dbReference>
<evidence type="ECO:0000256" key="1">
    <source>
        <dbReference type="ARBA" id="ARBA00004123"/>
    </source>
</evidence>
<dbReference type="KEGG" id="rarg:115742527"/>
<feature type="compositionally biased region" description="Low complexity" evidence="4">
    <location>
        <begin position="125"/>
        <end position="141"/>
    </location>
</feature>
<proteinExistence type="inferred from homology"/>
<evidence type="ECO:0000256" key="3">
    <source>
        <dbReference type="ARBA" id="ARBA00023242"/>
    </source>
</evidence>
<feature type="compositionally biased region" description="Basic and acidic residues" evidence="4">
    <location>
        <begin position="25"/>
        <end position="40"/>
    </location>
</feature>
<accession>A0A8B8PDH6</accession>
<dbReference type="RefSeq" id="XP_030532729.2">
    <property type="nucleotide sequence ID" value="XM_030676869.2"/>
</dbReference>
<sequence length="154" mass="16965">MAETETPDRPAGIRGSRKRKATVPPDREREERSVADDRGGGGDGDDDEEKKMEEFFALLRNFREARDRLARSRPYSAAGETGLSDADHHEGRRRKKGSVSAWDPSFQREDFMEEAAPVEKARETLAFGSSGSAGPAEGAENNGEEGELNLRLSL</sequence>
<name>A0A8B8PDH6_9MYRT</name>
<feature type="region of interest" description="Disordered" evidence="4">
    <location>
        <begin position="70"/>
        <end position="154"/>
    </location>
</feature>
<dbReference type="AlphaFoldDB" id="A0A8B8PDH6"/>
<dbReference type="Pfam" id="PF15699">
    <property type="entry name" value="NPR1_interact"/>
    <property type="match status" value="1"/>
</dbReference>
<keyword evidence="5" id="KW-1185">Reference proteome</keyword>
<comment type="similarity">
    <text evidence="2">Belongs to the NPR1-interactor family.</text>
</comment>
<comment type="subcellular location">
    <subcellularLocation>
        <location evidence="1">Nucleus</location>
    </subcellularLocation>
</comment>
<evidence type="ECO:0000313" key="5">
    <source>
        <dbReference type="Proteomes" id="UP000827889"/>
    </source>
</evidence>